<dbReference type="HAMAP" id="MF_00385">
    <property type="entry name" value="Ribosomal_bS16"/>
    <property type="match status" value="1"/>
</dbReference>
<dbReference type="InterPro" id="IPR000307">
    <property type="entry name" value="Ribosomal_bS16"/>
</dbReference>
<evidence type="ECO:0000256" key="1">
    <source>
        <dbReference type="ARBA" id="ARBA00022980"/>
    </source>
</evidence>
<dbReference type="NCBIfam" id="TIGR00002">
    <property type="entry name" value="S16"/>
    <property type="match status" value="1"/>
</dbReference>
<dbReference type="GO" id="GO:0006412">
    <property type="term" value="P:translation"/>
    <property type="evidence" value="ECO:0007669"/>
    <property type="project" value="UniProtKB-UniRule"/>
</dbReference>
<dbReference type="Gene3D" id="3.30.1320.10">
    <property type="match status" value="1"/>
</dbReference>
<dbReference type="GO" id="GO:0005737">
    <property type="term" value="C:cytoplasm"/>
    <property type="evidence" value="ECO:0007669"/>
    <property type="project" value="UniProtKB-ARBA"/>
</dbReference>
<feature type="compositionally biased region" description="Low complexity" evidence="4">
    <location>
        <begin position="125"/>
        <end position="135"/>
    </location>
</feature>
<name>A0A1F5EC33_9BACT</name>
<dbReference type="SUPFAM" id="SSF54565">
    <property type="entry name" value="Ribosomal protein S16"/>
    <property type="match status" value="1"/>
</dbReference>
<dbReference type="Pfam" id="PF00886">
    <property type="entry name" value="Ribosomal_S16"/>
    <property type="match status" value="1"/>
</dbReference>
<dbReference type="InterPro" id="IPR023803">
    <property type="entry name" value="Ribosomal_bS16_dom_sf"/>
</dbReference>
<proteinExistence type="inferred from homology"/>
<reference evidence="5 6" key="1">
    <citation type="journal article" date="2016" name="Nat. Commun.">
        <title>Thousands of microbial genomes shed light on interconnected biogeochemical processes in an aquifer system.</title>
        <authorList>
            <person name="Anantharaman K."/>
            <person name="Brown C.T."/>
            <person name="Hug L.A."/>
            <person name="Sharon I."/>
            <person name="Castelle C.J."/>
            <person name="Probst A.J."/>
            <person name="Thomas B.C."/>
            <person name="Singh A."/>
            <person name="Wilkins M.J."/>
            <person name="Karaoz U."/>
            <person name="Brodie E.L."/>
            <person name="Williams K.H."/>
            <person name="Hubbard S.S."/>
            <person name="Banfield J.F."/>
        </authorList>
    </citation>
    <scope>NUCLEOTIDE SEQUENCE [LARGE SCALE GENOMIC DNA]</scope>
</reference>
<protein>
    <recommendedName>
        <fullName evidence="3">Small ribosomal subunit protein bS16</fullName>
    </recommendedName>
</protein>
<dbReference type="STRING" id="1797471.A3A71_02965"/>
<evidence type="ECO:0000256" key="2">
    <source>
        <dbReference type="ARBA" id="ARBA00023274"/>
    </source>
</evidence>
<keyword evidence="1 3" id="KW-0689">Ribosomal protein</keyword>
<evidence type="ECO:0000256" key="4">
    <source>
        <dbReference type="SAM" id="MobiDB-lite"/>
    </source>
</evidence>
<accession>A0A1F5EC33</accession>
<dbReference type="Proteomes" id="UP000177481">
    <property type="component" value="Unassembled WGS sequence"/>
</dbReference>
<gene>
    <name evidence="3" type="primary">rpsP</name>
    <name evidence="5" type="ORF">A3A71_02965</name>
</gene>
<evidence type="ECO:0000313" key="5">
    <source>
        <dbReference type="EMBL" id="OGD64979.1"/>
    </source>
</evidence>
<sequence>MLVIRLRRVGKKNKPSYRIVVAEHTMAVSGKFVEDLGFYNPHTKAVSVKKDVAIDWMKKGAKPSNTVARILKKESVKHSSVVVVMKNKKSKKKAEEAPKIVAAVSPVETEEVAPKEVAEEEKSTEPTTEEPAATKDFTPENPA</sequence>
<dbReference type="GO" id="GO:0003735">
    <property type="term" value="F:structural constituent of ribosome"/>
    <property type="evidence" value="ECO:0007669"/>
    <property type="project" value="InterPro"/>
</dbReference>
<keyword evidence="2 3" id="KW-0687">Ribonucleoprotein</keyword>
<feature type="compositionally biased region" description="Basic and acidic residues" evidence="4">
    <location>
        <begin position="112"/>
        <end position="124"/>
    </location>
</feature>
<dbReference type="PANTHER" id="PTHR12919">
    <property type="entry name" value="30S RIBOSOMAL PROTEIN S16"/>
    <property type="match status" value="1"/>
</dbReference>
<feature type="region of interest" description="Disordered" evidence="4">
    <location>
        <begin position="106"/>
        <end position="143"/>
    </location>
</feature>
<dbReference type="AlphaFoldDB" id="A0A1F5EC33"/>
<dbReference type="PANTHER" id="PTHR12919:SF20">
    <property type="entry name" value="SMALL RIBOSOMAL SUBUNIT PROTEIN BS16M"/>
    <property type="match status" value="1"/>
</dbReference>
<comment type="similarity">
    <text evidence="3">Belongs to the bacterial ribosomal protein bS16 family.</text>
</comment>
<comment type="caution">
    <text evidence="5">The sequence shown here is derived from an EMBL/GenBank/DDBJ whole genome shotgun (WGS) entry which is preliminary data.</text>
</comment>
<organism evidence="5 6">
    <name type="scientific">Candidatus Berkelbacteria bacterium RIFCSPLOWO2_01_FULL_50_28</name>
    <dbReference type="NCBI Taxonomy" id="1797471"/>
    <lineage>
        <taxon>Bacteria</taxon>
        <taxon>Candidatus Berkelbacteria</taxon>
    </lineage>
</organism>
<dbReference type="GO" id="GO:0015935">
    <property type="term" value="C:small ribosomal subunit"/>
    <property type="evidence" value="ECO:0007669"/>
    <property type="project" value="TreeGrafter"/>
</dbReference>
<evidence type="ECO:0000313" key="6">
    <source>
        <dbReference type="Proteomes" id="UP000177481"/>
    </source>
</evidence>
<dbReference type="EMBL" id="MEZX01000002">
    <property type="protein sequence ID" value="OGD64979.1"/>
    <property type="molecule type" value="Genomic_DNA"/>
</dbReference>
<evidence type="ECO:0000256" key="3">
    <source>
        <dbReference type="HAMAP-Rule" id="MF_00385"/>
    </source>
</evidence>